<feature type="chain" id="PRO_5017809557" description="Lipoprotein" evidence="1">
    <location>
        <begin position="25"/>
        <end position="141"/>
    </location>
</feature>
<organism evidence="2 3">
    <name type="scientific">Chryseobacterium flavum</name>
    <dbReference type="NCBI Taxonomy" id="415851"/>
    <lineage>
        <taxon>Bacteria</taxon>
        <taxon>Pseudomonadati</taxon>
        <taxon>Bacteroidota</taxon>
        <taxon>Flavobacteriia</taxon>
        <taxon>Flavobacteriales</taxon>
        <taxon>Weeksellaceae</taxon>
        <taxon>Chryseobacterium group</taxon>
        <taxon>Chryseobacterium</taxon>
    </lineage>
</organism>
<name>A0A3D9CK97_9FLAO</name>
<reference evidence="2 3" key="1">
    <citation type="journal article" date="2007" name="Int. J. Syst. Evol. Microbiol.">
        <title>Chryseobacterium flavum sp. nov., isolated from polluted soil.</title>
        <authorList>
            <person name="Zhou Y."/>
            <person name="Dong J."/>
            <person name="Wang X."/>
            <person name="Huang X."/>
            <person name="Zhang K.Y."/>
            <person name="Zhang Y.Q."/>
            <person name="Guo Y.F."/>
            <person name="Lai R."/>
            <person name="Li W.J."/>
        </authorList>
    </citation>
    <scope>NUCLEOTIDE SEQUENCE [LARGE SCALE GENOMIC DNA]</scope>
    <source>
        <strain evidence="2 3">KCTC 12877</strain>
    </source>
</reference>
<dbReference type="RefSeq" id="WP_115961058.1">
    <property type="nucleotide sequence ID" value="NZ_CBCRVL010000011.1"/>
</dbReference>
<dbReference type="AlphaFoldDB" id="A0A3D9CK97"/>
<proteinExistence type="predicted"/>
<sequence length="141" mass="15249">MKVIGISKLMSSFFLMLVVGNIFFSCKNSDDDDPAPAQHGIDIATGTFKGTMKIEGVDYYNAIVNVSKIDDSHVKVQPKGGEAYSVATPKTINVSNSAGVGVSGSDSQGNFNYIISTKSLQIYTQKTAESDVRFYFEGEKQ</sequence>
<evidence type="ECO:0000256" key="1">
    <source>
        <dbReference type="SAM" id="SignalP"/>
    </source>
</evidence>
<protein>
    <recommendedName>
        <fullName evidence="4">Lipoprotein</fullName>
    </recommendedName>
</protein>
<keyword evidence="3" id="KW-1185">Reference proteome</keyword>
<accession>A0A3D9CK97</accession>
<dbReference type="PROSITE" id="PS51257">
    <property type="entry name" value="PROKAR_LIPOPROTEIN"/>
    <property type="match status" value="1"/>
</dbReference>
<evidence type="ECO:0000313" key="2">
    <source>
        <dbReference type="EMBL" id="REC66161.1"/>
    </source>
</evidence>
<feature type="signal peptide" evidence="1">
    <location>
        <begin position="1"/>
        <end position="24"/>
    </location>
</feature>
<dbReference type="Proteomes" id="UP000256769">
    <property type="component" value="Unassembled WGS sequence"/>
</dbReference>
<evidence type="ECO:0000313" key="3">
    <source>
        <dbReference type="Proteomes" id="UP000256769"/>
    </source>
</evidence>
<dbReference type="EMBL" id="QNUE01000010">
    <property type="protein sequence ID" value="REC66161.1"/>
    <property type="molecule type" value="Genomic_DNA"/>
</dbReference>
<comment type="caution">
    <text evidence="2">The sequence shown here is derived from an EMBL/GenBank/DDBJ whole genome shotgun (WGS) entry which is preliminary data.</text>
</comment>
<evidence type="ECO:0008006" key="4">
    <source>
        <dbReference type="Google" id="ProtNLM"/>
    </source>
</evidence>
<keyword evidence="1" id="KW-0732">Signal</keyword>
<gene>
    <name evidence="2" type="ORF">DRF59_13645</name>
</gene>
<dbReference type="OrthoDB" id="710555at2"/>